<evidence type="ECO:0000313" key="5">
    <source>
        <dbReference type="Proteomes" id="UP000012040"/>
    </source>
</evidence>
<dbReference type="OrthoDB" id="5289318at2"/>
<proteinExistence type="predicted"/>
<dbReference type="Gene3D" id="3.30.70.270">
    <property type="match status" value="1"/>
</dbReference>
<dbReference type="GO" id="GO:0005886">
    <property type="term" value="C:plasma membrane"/>
    <property type="evidence" value="ECO:0007669"/>
    <property type="project" value="TreeGrafter"/>
</dbReference>
<dbReference type="KEGG" id="bex:A11Q_433"/>
<dbReference type="eggNOG" id="COG3706">
    <property type="taxonomic scope" value="Bacteria"/>
</dbReference>
<protein>
    <recommendedName>
        <fullName evidence="1">diguanylate cyclase</fullName>
        <ecNumber evidence="1">2.7.7.65</ecNumber>
    </recommendedName>
</protein>
<evidence type="ECO:0000259" key="3">
    <source>
        <dbReference type="PROSITE" id="PS50887"/>
    </source>
</evidence>
<dbReference type="AlphaFoldDB" id="M4V640"/>
<dbReference type="NCBIfam" id="TIGR00254">
    <property type="entry name" value="GGDEF"/>
    <property type="match status" value="1"/>
</dbReference>
<keyword evidence="5" id="KW-1185">Reference proteome</keyword>
<dbReference type="PANTHER" id="PTHR45138:SF9">
    <property type="entry name" value="DIGUANYLATE CYCLASE DGCM-RELATED"/>
    <property type="match status" value="1"/>
</dbReference>
<dbReference type="EC" id="2.7.7.65" evidence="1"/>
<organism evidence="4 5">
    <name type="scientific">Pseudobdellovibrio exovorus JSS</name>
    <dbReference type="NCBI Taxonomy" id="1184267"/>
    <lineage>
        <taxon>Bacteria</taxon>
        <taxon>Pseudomonadati</taxon>
        <taxon>Bdellovibrionota</taxon>
        <taxon>Bdellovibrionia</taxon>
        <taxon>Bdellovibrionales</taxon>
        <taxon>Pseudobdellovibrionaceae</taxon>
        <taxon>Pseudobdellovibrio</taxon>
    </lineage>
</organism>
<dbReference type="GO" id="GO:1902201">
    <property type="term" value="P:negative regulation of bacterial-type flagellum-dependent cell motility"/>
    <property type="evidence" value="ECO:0007669"/>
    <property type="project" value="TreeGrafter"/>
</dbReference>
<dbReference type="GO" id="GO:0052621">
    <property type="term" value="F:diguanylate cyclase activity"/>
    <property type="evidence" value="ECO:0007669"/>
    <property type="project" value="UniProtKB-EC"/>
</dbReference>
<evidence type="ECO:0000313" key="4">
    <source>
        <dbReference type="EMBL" id="AGH94653.1"/>
    </source>
</evidence>
<dbReference type="PROSITE" id="PS50887">
    <property type="entry name" value="GGDEF"/>
    <property type="match status" value="1"/>
</dbReference>
<dbReference type="Proteomes" id="UP000012040">
    <property type="component" value="Chromosome"/>
</dbReference>
<dbReference type="Pfam" id="PF00990">
    <property type="entry name" value="GGDEF"/>
    <property type="match status" value="1"/>
</dbReference>
<dbReference type="FunFam" id="3.30.70.270:FF:000001">
    <property type="entry name" value="Diguanylate cyclase domain protein"/>
    <property type="match status" value="1"/>
</dbReference>
<dbReference type="EMBL" id="CP003537">
    <property type="protein sequence ID" value="AGH94653.1"/>
    <property type="molecule type" value="Genomic_DNA"/>
</dbReference>
<evidence type="ECO:0000256" key="2">
    <source>
        <dbReference type="ARBA" id="ARBA00034247"/>
    </source>
</evidence>
<dbReference type="HOGENOM" id="CLU_000445_11_5_7"/>
<dbReference type="PATRIC" id="fig|1184267.3.peg.438"/>
<accession>M4V640</accession>
<dbReference type="STRING" id="1184267.A11Q_433"/>
<dbReference type="InterPro" id="IPR000160">
    <property type="entry name" value="GGDEF_dom"/>
</dbReference>
<dbReference type="CDD" id="cd01949">
    <property type="entry name" value="GGDEF"/>
    <property type="match status" value="1"/>
</dbReference>
<sequence length="371" mass="43049">MKKWVINLMKQLDVVTSQTASDTQVPAEIQHISEEKATLLFIIDNYNKHLFEVEKHSVRKVREKLDTMAKDLLDPCPEKTERTLFDIRQFFSSYRIDEHSYIQNTFDDFKRIIWDFADHLSEDLRFDNTKEKRLAIYLHELREAVEANSIESLRSKSREFINAYIEYQTQKNELRDKRIESTKKSLDVVKTQLLEATYNLNIDHLTLAHNRKSFDEYLQKINQQCRDIGGQASLIILDIDFFKKINDSYGHDTGDFVLKECVRTLKEVFTADDEMVARIGGEEFAIVLPQHDLAAASLRAEEALQRIRLQILNCGDTTITYTASMGIAQLLNNEDVSSWLKRTDTALYKSKNGGRNRYTLATEEAPVYSVA</sequence>
<dbReference type="SUPFAM" id="SSF55073">
    <property type="entry name" value="Nucleotide cyclase"/>
    <property type="match status" value="1"/>
</dbReference>
<evidence type="ECO:0000256" key="1">
    <source>
        <dbReference type="ARBA" id="ARBA00012528"/>
    </source>
</evidence>
<dbReference type="PANTHER" id="PTHR45138">
    <property type="entry name" value="REGULATORY COMPONENTS OF SENSORY TRANSDUCTION SYSTEM"/>
    <property type="match status" value="1"/>
</dbReference>
<dbReference type="InterPro" id="IPR050469">
    <property type="entry name" value="Diguanylate_Cyclase"/>
</dbReference>
<dbReference type="InterPro" id="IPR043128">
    <property type="entry name" value="Rev_trsase/Diguanyl_cyclase"/>
</dbReference>
<feature type="domain" description="GGDEF" evidence="3">
    <location>
        <begin position="230"/>
        <end position="363"/>
    </location>
</feature>
<dbReference type="InterPro" id="IPR029787">
    <property type="entry name" value="Nucleotide_cyclase"/>
</dbReference>
<name>M4V640_9BACT</name>
<dbReference type="SMART" id="SM00267">
    <property type="entry name" value="GGDEF"/>
    <property type="match status" value="1"/>
</dbReference>
<comment type="catalytic activity">
    <reaction evidence="2">
        <text>2 GTP = 3',3'-c-di-GMP + 2 diphosphate</text>
        <dbReference type="Rhea" id="RHEA:24898"/>
        <dbReference type="ChEBI" id="CHEBI:33019"/>
        <dbReference type="ChEBI" id="CHEBI:37565"/>
        <dbReference type="ChEBI" id="CHEBI:58805"/>
        <dbReference type="EC" id="2.7.7.65"/>
    </reaction>
</comment>
<gene>
    <name evidence="4" type="ORF">A11Q_433</name>
</gene>
<reference evidence="4 5" key="1">
    <citation type="journal article" date="2013" name="ISME J.">
        <title>By their genes ye shall know them: genomic signatures of predatory bacteria.</title>
        <authorList>
            <person name="Pasternak Z."/>
            <person name="Pietrokovski S."/>
            <person name="Rotem O."/>
            <person name="Gophna U."/>
            <person name="Lurie-Weinberger M.N."/>
            <person name="Jurkevitch E."/>
        </authorList>
    </citation>
    <scope>NUCLEOTIDE SEQUENCE [LARGE SCALE GENOMIC DNA]</scope>
    <source>
        <strain evidence="4 5">JSS</strain>
    </source>
</reference>
<dbReference type="RefSeq" id="WP_015469143.1">
    <property type="nucleotide sequence ID" value="NC_020813.1"/>
</dbReference>
<dbReference type="GO" id="GO:0043709">
    <property type="term" value="P:cell adhesion involved in single-species biofilm formation"/>
    <property type="evidence" value="ECO:0007669"/>
    <property type="project" value="TreeGrafter"/>
</dbReference>